<protein>
    <recommendedName>
        <fullName evidence="3">PIN domain-containing protein</fullName>
    </recommendedName>
</protein>
<evidence type="ECO:0000313" key="2">
    <source>
        <dbReference type="Proteomes" id="UP000198775"/>
    </source>
</evidence>
<keyword evidence="2" id="KW-1185">Reference proteome</keyword>
<evidence type="ECO:0008006" key="3">
    <source>
        <dbReference type="Google" id="ProtNLM"/>
    </source>
</evidence>
<dbReference type="EMBL" id="FOCX01000007">
    <property type="protein sequence ID" value="SEO00410.1"/>
    <property type="molecule type" value="Genomic_DNA"/>
</dbReference>
<proteinExistence type="predicted"/>
<dbReference type="InterPro" id="IPR029060">
    <property type="entry name" value="PIN-like_dom_sf"/>
</dbReference>
<dbReference type="AlphaFoldDB" id="A0A1H8L5D2"/>
<accession>A0A1H8L5D2</accession>
<evidence type="ECO:0000313" key="1">
    <source>
        <dbReference type="EMBL" id="SEO00410.1"/>
    </source>
</evidence>
<sequence>MKRYTTDAVGFIRYLVDELGSEADRLYALAEQSEIVIELPAIAAAETLYRVQKGHPAKGVELPGAPDDIVAGLRSFLPVSVVETTVDDLQYVAGSRGTFSLHDAMIVASYRTRETEAVITTDTDIDEQGVPVVWN</sequence>
<name>A0A1H8L5D2_9EURY</name>
<dbReference type="Proteomes" id="UP000198775">
    <property type="component" value="Unassembled WGS sequence"/>
</dbReference>
<reference evidence="2" key="1">
    <citation type="submission" date="2016-10" db="EMBL/GenBank/DDBJ databases">
        <authorList>
            <person name="Varghese N."/>
            <person name="Submissions S."/>
        </authorList>
    </citation>
    <scope>NUCLEOTIDE SEQUENCE [LARGE SCALE GENOMIC DNA]</scope>
    <source>
        <strain evidence="2">IBRC-M 10043</strain>
    </source>
</reference>
<gene>
    <name evidence="1" type="ORF">SAMN05216388_100721</name>
</gene>
<dbReference type="SUPFAM" id="SSF88723">
    <property type="entry name" value="PIN domain-like"/>
    <property type="match status" value="1"/>
</dbReference>
<organism evidence="1 2">
    <name type="scientific">Halorientalis persicus</name>
    <dbReference type="NCBI Taxonomy" id="1367881"/>
    <lineage>
        <taxon>Archaea</taxon>
        <taxon>Methanobacteriati</taxon>
        <taxon>Methanobacteriota</taxon>
        <taxon>Stenosarchaea group</taxon>
        <taxon>Halobacteria</taxon>
        <taxon>Halobacteriales</taxon>
        <taxon>Haloarculaceae</taxon>
        <taxon>Halorientalis</taxon>
    </lineage>
</organism>